<proteinExistence type="inferred from homology"/>
<comment type="function">
    <text evidence="6">Forms membrane-associated dynamic filaments that are essential for cell shape determination. Acts by regulating cell wall synthesis and cell elongation, and thus cell shape. A feedback loop between cell geometry and MreB localization may maintain elongated cell shape by targeting cell wall growth to regions of negative cell wall curvature.</text>
</comment>
<keyword evidence="3 6" id="KW-0067">ATP-binding</keyword>
<keyword evidence="2 6" id="KW-0547">Nucleotide-binding</keyword>
<dbReference type="GO" id="GO:0005737">
    <property type="term" value="C:cytoplasm"/>
    <property type="evidence" value="ECO:0007669"/>
    <property type="project" value="UniProtKB-SubCell"/>
</dbReference>
<reference evidence="7 8" key="1">
    <citation type="submission" date="2020-11" db="EMBL/GenBank/DDBJ databases">
        <title>Draft genome sequencing of a Lachnospiraceae strain isolated from anoxic soil subjected to BSD treatment.</title>
        <authorList>
            <person name="Uek A."/>
            <person name="Tonouchi A."/>
        </authorList>
    </citation>
    <scope>NUCLEOTIDE SEQUENCE [LARGE SCALE GENOMIC DNA]</scope>
    <source>
        <strain evidence="7 8">TB5</strain>
    </source>
</reference>
<dbReference type="RefSeq" id="WP_271712352.1">
    <property type="nucleotide sequence ID" value="NZ_AP024169.1"/>
</dbReference>
<dbReference type="PRINTS" id="PR01652">
    <property type="entry name" value="SHAPEPROTEIN"/>
</dbReference>
<dbReference type="SUPFAM" id="SSF53067">
    <property type="entry name" value="Actin-like ATPase domain"/>
    <property type="match status" value="2"/>
</dbReference>
<dbReference type="InterPro" id="IPR043129">
    <property type="entry name" value="ATPase_NBD"/>
</dbReference>
<accession>A0A7R7ELQ3</accession>
<dbReference type="Gene3D" id="3.30.420.40">
    <property type="match status" value="3"/>
</dbReference>
<dbReference type="AlphaFoldDB" id="A0A7R7ELQ3"/>
<dbReference type="GO" id="GO:0000902">
    <property type="term" value="P:cell morphogenesis"/>
    <property type="evidence" value="ECO:0007669"/>
    <property type="project" value="InterPro"/>
</dbReference>
<keyword evidence="8" id="KW-1185">Reference proteome</keyword>
<evidence type="ECO:0000256" key="5">
    <source>
        <dbReference type="ARBA" id="ARBA00023458"/>
    </source>
</evidence>
<feature type="binding site" evidence="6">
    <location>
        <begin position="206"/>
        <end position="209"/>
    </location>
    <ligand>
        <name>ATP</name>
        <dbReference type="ChEBI" id="CHEBI:30616"/>
    </ligand>
</feature>
<comment type="subunit">
    <text evidence="6">Forms polymers.</text>
</comment>
<keyword evidence="4 6" id="KW-0133">Cell shape</keyword>
<evidence type="ECO:0000256" key="2">
    <source>
        <dbReference type="ARBA" id="ARBA00022741"/>
    </source>
</evidence>
<keyword evidence="1 6" id="KW-0963">Cytoplasm</keyword>
<sequence>MASKVFGIDFGTSTIKIYKKGAGIILDEKNVIAVENRKNVKAVGNEAYEMLEKAPISIAVTYPVRNGVIADIANMQSSLNYMLKNIMKTAKGFGGSEFVIAVPNDITEVEKKAFIDLIANSSAKAKNISVVDKPIADALGAGLDVTVARGVMVVDIGADTTEISIMSLGGIVLSKLIPIGGNKLDESIKMFVKKQYNLIIGDKTAETIKKQLASAYENEDDNIKVYGRNVVTGLPIEMEINSSMVYDSIKDYLHTIIESIRIILERTPPEISSDIIDSGIFITGGSANIKNLDRLISEQTDLVVNICSDPENTVVNGIGRIIEDPTFNSLAISLKQISNGNKMRE</sequence>
<dbReference type="NCBIfam" id="NF010539">
    <property type="entry name" value="PRK13927.1"/>
    <property type="match status" value="1"/>
</dbReference>
<dbReference type="HAMAP" id="MF_02207">
    <property type="entry name" value="MreB"/>
    <property type="match status" value="1"/>
</dbReference>
<dbReference type="Pfam" id="PF06723">
    <property type="entry name" value="MreB_Mbl"/>
    <property type="match status" value="1"/>
</dbReference>
<dbReference type="KEGG" id="ahb:bsdtb5_25060"/>
<evidence type="ECO:0000313" key="8">
    <source>
        <dbReference type="Proteomes" id="UP000595897"/>
    </source>
</evidence>
<name>A0A7R7ELQ3_9FIRM</name>
<evidence type="ECO:0000256" key="3">
    <source>
        <dbReference type="ARBA" id="ARBA00022840"/>
    </source>
</evidence>
<comment type="caution">
    <text evidence="6">Lacks conserved residue(s) required for the propagation of feature annotation.</text>
</comment>
<dbReference type="PANTHER" id="PTHR42749:SF1">
    <property type="entry name" value="CELL SHAPE-DETERMINING PROTEIN MREB"/>
    <property type="match status" value="1"/>
</dbReference>
<dbReference type="Proteomes" id="UP000595897">
    <property type="component" value="Chromosome"/>
</dbReference>
<evidence type="ECO:0000256" key="4">
    <source>
        <dbReference type="ARBA" id="ARBA00022960"/>
    </source>
</evidence>
<evidence type="ECO:0000256" key="1">
    <source>
        <dbReference type="ARBA" id="ARBA00022490"/>
    </source>
</evidence>
<dbReference type="PANTHER" id="PTHR42749">
    <property type="entry name" value="CELL SHAPE-DETERMINING PROTEIN MREB"/>
    <property type="match status" value="1"/>
</dbReference>
<dbReference type="CDD" id="cd10225">
    <property type="entry name" value="ASKHA_NBD_MreB-like"/>
    <property type="match status" value="1"/>
</dbReference>
<dbReference type="GO" id="GO:0008360">
    <property type="term" value="P:regulation of cell shape"/>
    <property type="evidence" value="ECO:0007669"/>
    <property type="project" value="UniProtKB-UniRule"/>
</dbReference>
<comment type="subcellular location">
    <subcellularLocation>
        <location evidence="6">Cytoplasm</location>
    </subcellularLocation>
    <text evidence="6">Membrane-associated.</text>
</comment>
<evidence type="ECO:0000256" key="6">
    <source>
        <dbReference type="HAMAP-Rule" id="MF_02207"/>
    </source>
</evidence>
<dbReference type="InterPro" id="IPR056546">
    <property type="entry name" value="MreB_MamK-like"/>
</dbReference>
<gene>
    <name evidence="6 7" type="primary">mreB</name>
    <name evidence="7" type="ORF">bsdtb5_25060</name>
</gene>
<comment type="similarity">
    <text evidence="5 6">Belongs to the FtsA/MreB family.</text>
</comment>
<dbReference type="GO" id="GO:0005524">
    <property type="term" value="F:ATP binding"/>
    <property type="evidence" value="ECO:0007669"/>
    <property type="project" value="UniProtKB-KW"/>
</dbReference>
<organism evidence="7 8">
    <name type="scientific">Anaeromicropila herbilytica</name>
    <dbReference type="NCBI Taxonomy" id="2785025"/>
    <lineage>
        <taxon>Bacteria</taxon>
        <taxon>Bacillati</taxon>
        <taxon>Bacillota</taxon>
        <taxon>Clostridia</taxon>
        <taxon>Lachnospirales</taxon>
        <taxon>Lachnospiraceae</taxon>
        <taxon>Anaeromicropila</taxon>
    </lineage>
</organism>
<protein>
    <recommendedName>
        <fullName evidence="6">Cell shape-determining protein MreB</fullName>
    </recommendedName>
</protein>
<evidence type="ECO:0000313" key="7">
    <source>
        <dbReference type="EMBL" id="BCN31211.1"/>
    </source>
</evidence>
<dbReference type="InterPro" id="IPR004753">
    <property type="entry name" value="MreB"/>
</dbReference>
<dbReference type="EMBL" id="AP024169">
    <property type="protein sequence ID" value="BCN31211.1"/>
    <property type="molecule type" value="Genomic_DNA"/>
</dbReference>